<dbReference type="PANTHER" id="PTHR12302:SF9">
    <property type="entry name" value="RIBONUCLEASE TUDOR 1"/>
    <property type="match status" value="1"/>
</dbReference>
<dbReference type="PANTHER" id="PTHR12302">
    <property type="entry name" value="EBNA2 BINDING PROTEIN P100"/>
    <property type="match status" value="1"/>
</dbReference>
<dbReference type="GO" id="GO:0005634">
    <property type="term" value="C:nucleus"/>
    <property type="evidence" value="ECO:0007669"/>
    <property type="project" value="TreeGrafter"/>
</dbReference>
<accession>A0A3P6FHA0</accession>
<dbReference type="GO" id="GO:0005829">
    <property type="term" value="C:cytosol"/>
    <property type="evidence" value="ECO:0007669"/>
    <property type="project" value="TreeGrafter"/>
</dbReference>
<dbReference type="GO" id="GO:0003723">
    <property type="term" value="F:RNA binding"/>
    <property type="evidence" value="ECO:0007669"/>
    <property type="project" value="TreeGrafter"/>
</dbReference>
<reference evidence="2" key="1">
    <citation type="submission" date="2018-11" db="EMBL/GenBank/DDBJ databases">
        <authorList>
            <consortium name="Genoscope - CEA"/>
            <person name="William W."/>
        </authorList>
    </citation>
    <scope>NUCLEOTIDE SEQUENCE</scope>
</reference>
<dbReference type="GO" id="GO:0004518">
    <property type="term" value="F:nuclease activity"/>
    <property type="evidence" value="ECO:0007669"/>
    <property type="project" value="TreeGrafter"/>
</dbReference>
<dbReference type="EMBL" id="LR031877">
    <property type="protein sequence ID" value="VDD42339.1"/>
    <property type="molecule type" value="Genomic_DNA"/>
</dbReference>
<organism evidence="2">
    <name type="scientific">Brassica oleracea</name>
    <name type="common">Wild cabbage</name>
    <dbReference type="NCBI Taxonomy" id="3712"/>
    <lineage>
        <taxon>Eukaryota</taxon>
        <taxon>Viridiplantae</taxon>
        <taxon>Streptophyta</taxon>
        <taxon>Embryophyta</taxon>
        <taxon>Tracheophyta</taxon>
        <taxon>Spermatophyta</taxon>
        <taxon>Magnoliopsida</taxon>
        <taxon>eudicotyledons</taxon>
        <taxon>Gunneridae</taxon>
        <taxon>Pentapetalae</taxon>
        <taxon>rosids</taxon>
        <taxon>malvids</taxon>
        <taxon>Brassicales</taxon>
        <taxon>Brassicaceae</taxon>
        <taxon>Brassiceae</taxon>
        <taxon>Brassica</taxon>
    </lineage>
</organism>
<evidence type="ECO:0000313" key="2">
    <source>
        <dbReference type="EMBL" id="VDD42339.1"/>
    </source>
</evidence>
<feature type="region of interest" description="Disordered" evidence="1">
    <location>
        <begin position="53"/>
        <end position="94"/>
    </location>
</feature>
<evidence type="ECO:0000256" key="1">
    <source>
        <dbReference type="SAM" id="MobiDB-lite"/>
    </source>
</evidence>
<dbReference type="GO" id="GO:0006402">
    <property type="term" value="P:mRNA catabolic process"/>
    <property type="evidence" value="ECO:0007669"/>
    <property type="project" value="TreeGrafter"/>
</dbReference>
<sequence length="317" mass="36065">MSTNTKATAINKSFQIFPGVKKGDAMFVGQYLFTGTETTSVWLEIMIREGDEAAAQEDERVGKEPEVERKRDAEPEFGKQKEKKEEKHKASKEKEMINSAAYKGRERYTNMKRSNDCDALLAAESRALSGNGETQLSYLCNVMRRKIMQRDVERLKLKPWIESVRSWINVGVGATILEQAERYATNQKLKIWENYVKGQELSNGSCCHRCTWRWSVGDQKLASIQNHFASMFVKDAPIIVSFNSKRGDIVLAQFILDYFWNRAMIVNSPPGAVEMINLKCSTSIMETMKKNIFTSDFGMKNRDAVTFQMIPASSNAC</sequence>
<protein>
    <submittedName>
        <fullName evidence="2">Uncharacterized protein</fullName>
    </submittedName>
</protein>
<gene>
    <name evidence="2" type="ORF">BOLC5T29886H</name>
</gene>
<proteinExistence type="predicted"/>
<name>A0A3P6FHA0_BRAOL</name>
<dbReference type="AlphaFoldDB" id="A0A3P6FHA0"/>